<dbReference type="SUPFAM" id="SSF53335">
    <property type="entry name" value="S-adenosyl-L-methionine-dependent methyltransferases"/>
    <property type="match status" value="1"/>
</dbReference>
<dbReference type="InterPro" id="IPR029063">
    <property type="entry name" value="SAM-dependent_MTases_sf"/>
</dbReference>
<accession>A0ABT1FHH0</accession>
<organism evidence="1 2">
    <name type="scientific">Runella salmonicolor</name>
    <dbReference type="NCBI Taxonomy" id="2950278"/>
    <lineage>
        <taxon>Bacteria</taxon>
        <taxon>Pseudomonadati</taxon>
        <taxon>Bacteroidota</taxon>
        <taxon>Cytophagia</taxon>
        <taxon>Cytophagales</taxon>
        <taxon>Spirosomataceae</taxon>
        <taxon>Runella</taxon>
    </lineage>
</organism>
<comment type="caution">
    <text evidence="1">The sequence shown here is derived from an EMBL/GenBank/DDBJ whole genome shotgun (WGS) entry which is preliminary data.</text>
</comment>
<dbReference type="InterPro" id="IPR004951">
    <property type="entry name" value="DUF268_CAE_spp"/>
</dbReference>
<gene>
    <name evidence="1" type="ORF">NCI00_02190</name>
</gene>
<sequence>MKIYRTLKRNFFNKIMPILEGFKLRRRFESDFELYNTLATVEAKAKKEYLYPCLYDATSETYIEPMYFYQDAWAFERILLNNPNEHIDIGSSHKLVSFLSKITSLTMVDIRPLSLEMDTIKFMKGDILDLPFKEESVESLSSICVIEHIGLGRYGDKIDPLGTERAVKEINRVLKKGANFYFSVPVEEINKVYFNAHRAFNEEYLLSFLFPNFEVVDKKYIYGTNFQNTINAQQFGVGCYHLKKRY</sequence>
<evidence type="ECO:0000313" key="1">
    <source>
        <dbReference type="EMBL" id="MCP1381210.1"/>
    </source>
</evidence>
<dbReference type="EMBL" id="JAMZEL010000001">
    <property type="protein sequence ID" value="MCP1381210.1"/>
    <property type="molecule type" value="Genomic_DNA"/>
</dbReference>
<dbReference type="Proteomes" id="UP001204772">
    <property type="component" value="Unassembled WGS sequence"/>
</dbReference>
<proteinExistence type="predicted"/>
<dbReference type="Pfam" id="PF03269">
    <property type="entry name" value="DUF268"/>
    <property type="match status" value="1"/>
</dbReference>
<keyword evidence="2" id="KW-1185">Reference proteome</keyword>
<dbReference type="Gene3D" id="3.40.50.150">
    <property type="entry name" value="Vaccinia Virus protein VP39"/>
    <property type="match status" value="1"/>
</dbReference>
<evidence type="ECO:0000313" key="2">
    <source>
        <dbReference type="Proteomes" id="UP001204772"/>
    </source>
</evidence>
<reference evidence="1 2" key="1">
    <citation type="submission" date="2022-06" db="EMBL/GenBank/DDBJ databases">
        <title>Runella sp. S5 genome sequencing.</title>
        <authorList>
            <person name="Park S."/>
        </authorList>
    </citation>
    <scope>NUCLEOTIDE SEQUENCE [LARGE SCALE GENOMIC DNA]</scope>
    <source>
        <strain evidence="1 2">S5</strain>
    </source>
</reference>
<protein>
    <submittedName>
        <fullName evidence="1">DUF268 domain-containing protein</fullName>
    </submittedName>
</protein>
<dbReference type="RefSeq" id="WP_253524539.1">
    <property type="nucleotide sequence ID" value="NZ_JAMZEL010000001.1"/>
</dbReference>
<name>A0ABT1FHH0_9BACT</name>